<evidence type="ECO:0000259" key="6">
    <source>
        <dbReference type="PROSITE" id="PS50977"/>
    </source>
</evidence>
<dbReference type="Pfam" id="PF02909">
    <property type="entry name" value="TetR_C_1"/>
    <property type="match status" value="1"/>
</dbReference>
<dbReference type="GO" id="GO:0000976">
    <property type="term" value="F:transcription cis-regulatory region binding"/>
    <property type="evidence" value="ECO:0007669"/>
    <property type="project" value="TreeGrafter"/>
</dbReference>
<keyword evidence="2" id="KW-0805">Transcription regulation</keyword>
<protein>
    <submittedName>
        <fullName evidence="7">TetR family transcriptional regulator</fullName>
    </submittedName>
</protein>
<dbReference type="PRINTS" id="PR00400">
    <property type="entry name" value="TETREPRESSOR"/>
</dbReference>
<reference evidence="7" key="2">
    <citation type="submission" date="2023-01" db="EMBL/GenBank/DDBJ databases">
        <authorList>
            <person name="Sun Q."/>
            <person name="Evtushenko L."/>
        </authorList>
    </citation>
    <scope>NUCLEOTIDE SEQUENCE</scope>
    <source>
        <strain evidence="7">VKM Ac-1940</strain>
    </source>
</reference>
<dbReference type="SUPFAM" id="SSF48498">
    <property type="entry name" value="Tetracyclin repressor-like, C-terminal domain"/>
    <property type="match status" value="1"/>
</dbReference>
<dbReference type="Pfam" id="PF00440">
    <property type="entry name" value="TetR_N"/>
    <property type="match status" value="1"/>
</dbReference>
<feature type="domain" description="HTH tetR-type" evidence="6">
    <location>
        <begin position="2"/>
        <end position="62"/>
    </location>
</feature>
<dbReference type="Gene3D" id="1.10.10.60">
    <property type="entry name" value="Homeodomain-like"/>
    <property type="match status" value="1"/>
</dbReference>
<dbReference type="GO" id="GO:0003700">
    <property type="term" value="F:DNA-binding transcription factor activity"/>
    <property type="evidence" value="ECO:0007669"/>
    <property type="project" value="TreeGrafter"/>
</dbReference>
<feature type="DNA-binding region" description="H-T-H motif" evidence="5">
    <location>
        <begin position="25"/>
        <end position="44"/>
    </location>
</feature>
<dbReference type="PROSITE" id="PS50977">
    <property type="entry name" value="HTH_TETR_2"/>
    <property type="match status" value="1"/>
</dbReference>
<keyword evidence="4" id="KW-0804">Transcription</keyword>
<dbReference type="InterPro" id="IPR036271">
    <property type="entry name" value="Tet_transcr_reg_TetR-rel_C_sf"/>
</dbReference>
<evidence type="ECO:0000313" key="8">
    <source>
        <dbReference type="Proteomes" id="UP001142291"/>
    </source>
</evidence>
<evidence type="ECO:0000256" key="5">
    <source>
        <dbReference type="PROSITE-ProRule" id="PRU00335"/>
    </source>
</evidence>
<evidence type="ECO:0000256" key="1">
    <source>
        <dbReference type="ARBA" id="ARBA00022491"/>
    </source>
</evidence>
<keyword evidence="3 5" id="KW-0238">DNA-binding</keyword>
<dbReference type="InterPro" id="IPR004111">
    <property type="entry name" value="Repressor_TetR_C"/>
</dbReference>
<evidence type="ECO:0000256" key="2">
    <source>
        <dbReference type="ARBA" id="ARBA00023015"/>
    </source>
</evidence>
<accession>A0A9W6HP63</accession>
<organism evidence="7 8">
    <name type="scientific">Microbacterium dextranolyticum</name>
    <dbReference type="NCBI Taxonomy" id="36806"/>
    <lineage>
        <taxon>Bacteria</taxon>
        <taxon>Bacillati</taxon>
        <taxon>Actinomycetota</taxon>
        <taxon>Actinomycetes</taxon>
        <taxon>Micrococcales</taxon>
        <taxon>Microbacteriaceae</taxon>
        <taxon>Microbacterium</taxon>
    </lineage>
</organism>
<evidence type="ECO:0000256" key="4">
    <source>
        <dbReference type="ARBA" id="ARBA00023163"/>
    </source>
</evidence>
<dbReference type="PANTHER" id="PTHR30055">
    <property type="entry name" value="HTH-TYPE TRANSCRIPTIONAL REGULATOR RUTR"/>
    <property type="match status" value="1"/>
</dbReference>
<dbReference type="GO" id="GO:0045892">
    <property type="term" value="P:negative regulation of DNA-templated transcription"/>
    <property type="evidence" value="ECO:0007669"/>
    <property type="project" value="InterPro"/>
</dbReference>
<dbReference type="InterPro" id="IPR009057">
    <property type="entry name" value="Homeodomain-like_sf"/>
</dbReference>
<gene>
    <name evidence="7" type="ORF">GCM10017591_28500</name>
</gene>
<dbReference type="InterPro" id="IPR050109">
    <property type="entry name" value="HTH-type_TetR-like_transc_reg"/>
</dbReference>
<sequence length="219" mass="23858">MPLDAARIVRVAVELADAHGLEAASMRGVAEVLGVTPMALYKHVADRSQLVDEMLDLVVAGIRPTPSDANWTTAVRSRILAARDVLTAHPWARDAIETRTRATPTVLAHMDALMAAMFDDGLSADLVHHAMHALSTRMWGFTRDVLPTPQPPADPVERAQAMAEFARVYPAIVRMATTSPHAGDACDDDAEFLFALDLLLDGVDRLHRSGWTRPRAGRL</sequence>
<reference evidence="7" key="1">
    <citation type="journal article" date="2014" name="Int. J. Syst. Evol. Microbiol.">
        <title>Complete genome sequence of Corynebacterium casei LMG S-19264T (=DSM 44701T), isolated from a smear-ripened cheese.</title>
        <authorList>
            <consortium name="US DOE Joint Genome Institute (JGI-PGF)"/>
            <person name="Walter F."/>
            <person name="Albersmeier A."/>
            <person name="Kalinowski J."/>
            <person name="Ruckert C."/>
        </authorList>
    </citation>
    <scope>NUCLEOTIDE SEQUENCE</scope>
    <source>
        <strain evidence="7">VKM Ac-1940</strain>
    </source>
</reference>
<name>A0A9W6HP63_9MICO</name>
<comment type="caution">
    <text evidence="7">The sequence shown here is derived from an EMBL/GenBank/DDBJ whole genome shotgun (WGS) entry which is preliminary data.</text>
</comment>
<dbReference type="InterPro" id="IPR003012">
    <property type="entry name" value="Tet_transcr_reg_TetR"/>
</dbReference>
<dbReference type="AlphaFoldDB" id="A0A9W6HP63"/>
<dbReference type="EMBL" id="BSER01000014">
    <property type="protein sequence ID" value="GLJ96787.1"/>
    <property type="molecule type" value="Genomic_DNA"/>
</dbReference>
<keyword evidence="8" id="KW-1185">Reference proteome</keyword>
<dbReference type="Proteomes" id="UP001142291">
    <property type="component" value="Unassembled WGS sequence"/>
</dbReference>
<proteinExistence type="predicted"/>
<dbReference type="InterPro" id="IPR001647">
    <property type="entry name" value="HTH_TetR"/>
</dbReference>
<dbReference type="GO" id="GO:0046677">
    <property type="term" value="P:response to antibiotic"/>
    <property type="evidence" value="ECO:0007669"/>
    <property type="project" value="InterPro"/>
</dbReference>
<evidence type="ECO:0000256" key="3">
    <source>
        <dbReference type="ARBA" id="ARBA00023125"/>
    </source>
</evidence>
<keyword evidence="1" id="KW-0678">Repressor</keyword>
<evidence type="ECO:0000313" key="7">
    <source>
        <dbReference type="EMBL" id="GLJ96787.1"/>
    </source>
</evidence>
<dbReference type="PANTHER" id="PTHR30055:SF151">
    <property type="entry name" value="TRANSCRIPTIONAL REGULATORY PROTEIN"/>
    <property type="match status" value="1"/>
</dbReference>
<dbReference type="Gene3D" id="1.10.357.10">
    <property type="entry name" value="Tetracycline Repressor, domain 2"/>
    <property type="match status" value="1"/>
</dbReference>
<dbReference type="SUPFAM" id="SSF46689">
    <property type="entry name" value="Homeodomain-like"/>
    <property type="match status" value="1"/>
</dbReference>